<proteinExistence type="predicted"/>
<keyword evidence="2" id="KW-1185">Reference proteome</keyword>
<dbReference type="WBParaSite" id="SMUV_0000650401-mRNA-1">
    <property type="protein sequence ID" value="SMUV_0000650401-mRNA-1"/>
    <property type="gene ID" value="SMUV_0000650401"/>
</dbReference>
<feature type="region of interest" description="Disordered" evidence="1">
    <location>
        <begin position="1"/>
        <end position="140"/>
    </location>
</feature>
<name>A0A158R5E6_9BILA</name>
<evidence type="ECO:0000313" key="3">
    <source>
        <dbReference type="WBParaSite" id="SMUV_0000650401-mRNA-1"/>
    </source>
</evidence>
<feature type="compositionally biased region" description="Acidic residues" evidence="1">
    <location>
        <begin position="16"/>
        <end position="32"/>
    </location>
</feature>
<reference evidence="3" key="1">
    <citation type="submission" date="2016-04" db="UniProtKB">
        <authorList>
            <consortium name="WormBaseParasite"/>
        </authorList>
    </citation>
    <scope>IDENTIFICATION</scope>
</reference>
<organism evidence="2 3">
    <name type="scientific">Syphacia muris</name>
    <dbReference type="NCBI Taxonomy" id="451379"/>
    <lineage>
        <taxon>Eukaryota</taxon>
        <taxon>Metazoa</taxon>
        <taxon>Ecdysozoa</taxon>
        <taxon>Nematoda</taxon>
        <taxon>Chromadorea</taxon>
        <taxon>Rhabditida</taxon>
        <taxon>Spirurina</taxon>
        <taxon>Oxyuridomorpha</taxon>
        <taxon>Oxyuroidea</taxon>
        <taxon>Oxyuridae</taxon>
        <taxon>Syphacia</taxon>
    </lineage>
</organism>
<protein>
    <submittedName>
        <fullName evidence="3">Nudix hydrolase domain-containing protein</fullName>
    </submittedName>
</protein>
<feature type="compositionally biased region" description="Basic and acidic residues" evidence="1">
    <location>
        <begin position="48"/>
        <end position="71"/>
    </location>
</feature>
<sequence length="327" mass="36142">MSEGGKKKAGSSSFEKEEEENDEECEEEAPAADEDKGEVVEEGNLVIEGEKVEGKQEEKVGDVSAKKERSDISTAVAVDNSGSIKSKKPEKEVDRMHDVSRGDSEHQASADKSSSVADEEAGPSVARARPSAEDKEMGVNVKNADETTLRPEQPGYIQSSNNVRANLFCLLSIDRFFKNVPIPRTFHGHMIPMRIEPSERQVSKNMLIVEEVRTHAFVISEPGSSATTEELQVFSEVEQIQAIKNELMNESGWSKHDSIRHDSFQYNGTHVLTEIVGKDGEPSKAELFVEAELHELSGARADADLKLWLQKKQNANEPPSFYASIKV</sequence>
<dbReference type="Proteomes" id="UP000046393">
    <property type="component" value="Unplaced"/>
</dbReference>
<dbReference type="AlphaFoldDB" id="A0A158R5E6"/>
<accession>A0A158R5E6</accession>
<feature type="compositionally biased region" description="Basic and acidic residues" evidence="1">
    <location>
        <begin position="87"/>
        <end position="109"/>
    </location>
</feature>
<evidence type="ECO:0000256" key="1">
    <source>
        <dbReference type="SAM" id="MobiDB-lite"/>
    </source>
</evidence>
<feature type="compositionally biased region" description="Basic and acidic residues" evidence="1">
    <location>
        <begin position="130"/>
        <end position="140"/>
    </location>
</feature>
<evidence type="ECO:0000313" key="2">
    <source>
        <dbReference type="Proteomes" id="UP000046393"/>
    </source>
</evidence>